<evidence type="ECO:0000313" key="2">
    <source>
        <dbReference type="Proteomes" id="UP000199421"/>
    </source>
</evidence>
<dbReference type="AlphaFoldDB" id="A0A1H7JTA9"/>
<reference evidence="2" key="1">
    <citation type="submission" date="2016-10" db="EMBL/GenBank/DDBJ databases">
        <authorList>
            <person name="Varghese N."/>
            <person name="Submissions S."/>
        </authorList>
    </citation>
    <scope>NUCLEOTIDE SEQUENCE [LARGE SCALE GENOMIC DNA]</scope>
    <source>
        <strain evidence="2">DSM 18733</strain>
    </source>
</reference>
<sequence length="158" mass="17942">MKLVPILLFRLFFVILGLGCLACNNSATDTKQSELNTTIDTSQTIAYATQYLFDNNKFPKEFNDTPMMVMRSEKIKLNKPFTVNGEEISFVNPEALTDSILNNWKNPKPFMEVVAFKIEGDSILVGLKFKTVGKRFDLSLRPTDTNKFSAKPLSEIQY</sequence>
<gene>
    <name evidence="1" type="ORF">SAMN05661044_01121</name>
</gene>
<accession>A0A1H7JTA9</accession>
<organism evidence="1 2">
    <name type="scientific">Olivibacter domesticus</name>
    <name type="common">Pseudosphingobacterium domesticum</name>
    <dbReference type="NCBI Taxonomy" id="407022"/>
    <lineage>
        <taxon>Bacteria</taxon>
        <taxon>Pseudomonadati</taxon>
        <taxon>Bacteroidota</taxon>
        <taxon>Sphingobacteriia</taxon>
        <taxon>Sphingobacteriales</taxon>
        <taxon>Sphingobacteriaceae</taxon>
        <taxon>Olivibacter</taxon>
    </lineage>
</organism>
<protein>
    <submittedName>
        <fullName evidence="1">Uncharacterized protein</fullName>
    </submittedName>
</protein>
<dbReference type="Proteomes" id="UP000199421">
    <property type="component" value="Unassembled WGS sequence"/>
</dbReference>
<proteinExistence type="predicted"/>
<evidence type="ECO:0000313" key="1">
    <source>
        <dbReference type="EMBL" id="SEK77819.1"/>
    </source>
</evidence>
<dbReference type="EMBL" id="FOAF01000001">
    <property type="protein sequence ID" value="SEK77819.1"/>
    <property type="molecule type" value="Genomic_DNA"/>
</dbReference>
<dbReference type="RefSeq" id="WP_093319825.1">
    <property type="nucleotide sequence ID" value="NZ_FOAF01000001.1"/>
</dbReference>
<keyword evidence="2" id="KW-1185">Reference proteome</keyword>
<name>A0A1H7JTA9_OLID1</name>